<evidence type="ECO:0000256" key="5">
    <source>
        <dbReference type="ARBA" id="ARBA00023163"/>
    </source>
</evidence>
<feature type="DNA-binding region" description="H-T-H motif" evidence="6">
    <location>
        <begin position="17"/>
        <end position="36"/>
    </location>
</feature>
<evidence type="ECO:0000256" key="1">
    <source>
        <dbReference type="ARBA" id="ARBA00022491"/>
    </source>
</evidence>
<dbReference type="InterPro" id="IPR036271">
    <property type="entry name" value="Tet_transcr_reg_TetR-rel_C_sf"/>
</dbReference>
<evidence type="ECO:0000259" key="7">
    <source>
        <dbReference type="PROSITE" id="PS50977"/>
    </source>
</evidence>
<dbReference type="EMBL" id="JBHSOG010000016">
    <property type="protein sequence ID" value="MFC5768883.1"/>
    <property type="molecule type" value="Genomic_DNA"/>
</dbReference>
<dbReference type="Pfam" id="PF17932">
    <property type="entry name" value="TetR_C_24"/>
    <property type="match status" value="1"/>
</dbReference>
<evidence type="ECO:0000256" key="2">
    <source>
        <dbReference type="ARBA" id="ARBA00023015"/>
    </source>
</evidence>
<dbReference type="SUPFAM" id="SSF48498">
    <property type="entry name" value="Tetracyclin repressor-like, C-terminal domain"/>
    <property type="match status" value="1"/>
</dbReference>
<keyword evidence="1" id="KW-0678">Repressor</keyword>
<dbReference type="RefSeq" id="WP_198363210.1">
    <property type="nucleotide sequence ID" value="NZ_JBHSOG010000016.1"/>
</dbReference>
<dbReference type="InterPro" id="IPR009057">
    <property type="entry name" value="Homeodomain-like_sf"/>
</dbReference>
<evidence type="ECO:0000313" key="9">
    <source>
        <dbReference type="Proteomes" id="UP001595974"/>
    </source>
</evidence>
<organism evidence="8 9">
    <name type="scientific">Thauera sinica</name>
    <dbReference type="NCBI Taxonomy" id="2665146"/>
    <lineage>
        <taxon>Bacteria</taxon>
        <taxon>Pseudomonadati</taxon>
        <taxon>Pseudomonadota</taxon>
        <taxon>Betaproteobacteria</taxon>
        <taxon>Rhodocyclales</taxon>
        <taxon>Zoogloeaceae</taxon>
        <taxon>Thauera</taxon>
    </lineage>
</organism>
<evidence type="ECO:0000256" key="3">
    <source>
        <dbReference type="ARBA" id="ARBA00023054"/>
    </source>
</evidence>
<dbReference type="InterPro" id="IPR023772">
    <property type="entry name" value="DNA-bd_HTH_TetR-type_CS"/>
</dbReference>
<keyword evidence="9" id="KW-1185">Reference proteome</keyword>
<feature type="domain" description="HTH tetR-type" evidence="7">
    <location>
        <begin position="1"/>
        <end position="54"/>
    </location>
</feature>
<keyword evidence="3" id="KW-0175">Coiled coil</keyword>
<dbReference type="Pfam" id="PF00440">
    <property type="entry name" value="TetR_N"/>
    <property type="match status" value="1"/>
</dbReference>
<dbReference type="InterPro" id="IPR041490">
    <property type="entry name" value="KstR2_TetR_C"/>
</dbReference>
<keyword evidence="4 6" id="KW-0238">DNA-binding</keyword>
<keyword evidence="2" id="KW-0805">Transcription regulation</keyword>
<name>A0ABW1ANK3_9RHOO</name>
<gene>
    <name evidence="8" type="ORF">ACFPTN_05820</name>
</gene>
<proteinExistence type="predicted"/>
<dbReference type="SUPFAM" id="SSF46689">
    <property type="entry name" value="Homeodomain-like"/>
    <property type="match status" value="1"/>
</dbReference>
<dbReference type="PANTHER" id="PTHR30055">
    <property type="entry name" value="HTH-TYPE TRANSCRIPTIONAL REGULATOR RUTR"/>
    <property type="match status" value="1"/>
</dbReference>
<evidence type="ECO:0000256" key="6">
    <source>
        <dbReference type="PROSITE-ProRule" id="PRU00335"/>
    </source>
</evidence>
<dbReference type="Gene3D" id="1.10.357.10">
    <property type="entry name" value="Tetracycline Repressor, domain 2"/>
    <property type="match status" value="1"/>
</dbReference>
<comment type="caution">
    <text evidence="8">The sequence shown here is derived from an EMBL/GenBank/DDBJ whole genome shotgun (WGS) entry which is preliminary data.</text>
</comment>
<dbReference type="PANTHER" id="PTHR30055:SF183">
    <property type="entry name" value="NUCLEOID OCCLUSION FACTOR SLMA"/>
    <property type="match status" value="1"/>
</dbReference>
<dbReference type="InterPro" id="IPR050109">
    <property type="entry name" value="HTH-type_TetR-like_transc_reg"/>
</dbReference>
<protein>
    <submittedName>
        <fullName evidence="8">TetR/AcrR family transcriptional regulator</fullName>
    </submittedName>
</protein>
<dbReference type="InterPro" id="IPR001647">
    <property type="entry name" value="HTH_TetR"/>
</dbReference>
<dbReference type="Proteomes" id="UP001595974">
    <property type="component" value="Unassembled WGS sequence"/>
</dbReference>
<dbReference type="PROSITE" id="PS01081">
    <property type="entry name" value="HTH_TETR_1"/>
    <property type="match status" value="1"/>
</dbReference>
<sequence length="201" mass="22575">MEAAAKLFYERGYEGATVREIAREAGITSGSIFYHFESKEEILAAVLRQGMEEGVAIVRVTVEGVTGARARFDALVLGHLRALHGEKTHFHHIWLQDLRCLPEHMQAPLLELSRDYRALWYQVLDEVKAAGLIRGDKNLFRKVAIGALNWTAQWVHRPRPAQIDELAKAMTRSLLNEPDPTPFRMLEGRDGFSGIAGDGDL</sequence>
<accession>A0ABW1ANK3</accession>
<dbReference type="PROSITE" id="PS50977">
    <property type="entry name" value="HTH_TETR_2"/>
    <property type="match status" value="1"/>
</dbReference>
<reference evidence="9" key="1">
    <citation type="journal article" date="2019" name="Int. J. Syst. Evol. Microbiol.">
        <title>The Global Catalogue of Microorganisms (GCM) 10K type strain sequencing project: providing services to taxonomists for standard genome sequencing and annotation.</title>
        <authorList>
            <consortium name="The Broad Institute Genomics Platform"/>
            <consortium name="The Broad Institute Genome Sequencing Center for Infectious Disease"/>
            <person name="Wu L."/>
            <person name="Ma J."/>
        </authorList>
    </citation>
    <scope>NUCLEOTIDE SEQUENCE [LARGE SCALE GENOMIC DNA]</scope>
    <source>
        <strain evidence="9">SHR3</strain>
    </source>
</reference>
<keyword evidence="5" id="KW-0804">Transcription</keyword>
<evidence type="ECO:0000313" key="8">
    <source>
        <dbReference type="EMBL" id="MFC5768883.1"/>
    </source>
</evidence>
<evidence type="ECO:0000256" key="4">
    <source>
        <dbReference type="ARBA" id="ARBA00023125"/>
    </source>
</evidence>